<protein>
    <submittedName>
        <fullName evidence="1">Uncharacterized protein</fullName>
    </submittedName>
</protein>
<proteinExistence type="predicted"/>
<dbReference type="AlphaFoldDB" id="A0A414AEC3"/>
<gene>
    <name evidence="1" type="ORF">DW839_32215</name>
</gene>
<comment type="caution">
    <text evidence="1">The sequence shown here is derived from an EMBL/GenBank/DDBJ whole genome shotgun (WGS) entry which is preliminary data.</text>
</comment>
<evidence type="ECO:0000313" key="2">
    <source>
        <dbReference type="Proteomes" id="UP000283975"/>
    </source>
</evidence>
<dbReference type="EMBL" id="QSHZ01000073">
    <property type="protein sequence ID" value="RHC45559.1"/>
    <property type="molecule type" value="Genomic_DNA"/>
</dbReference>
<name>A0A414AEC3_9FIRM</name>
<evidence type="ECO:0000313" key="1">
    <source>
        <dbReference type="EMBL" id="RHC45559.1"/>
    </source>
</evidence>
<reference evidence="1 2" key="1">
    <citation type="submission" date="2018-08" db="EMBL/GenBank/DDBJ databases">
        <title>A genome reference for cultivated species of the human gut microbiota.</title>
        <authorList>
            <person name="Zou Y."/>
            <person name="Xue W."/>
            <person name="Luo G."/>
        </authorList>
    </citation>
    <scope>NUCLEOTIDE SEQUENCE [LARGE SCALE GENOMIC DNA]</scope>
    <source>
        <strain evidence="1 2">AM35-14</strain>
    </source>
</reference>
<accession>A0A414AEC3</accession>
<sequence>MHRIYANLLGNWTDITSDGLIDETEPITYFKEQVQDLCKYDHVNIFYQEKTYRIHPSMIQIVNE</sequence>
<organism evidence="1 2">
    <name type="scientific">Enterocloster bolteae</name>
    <dbReference type="NCBI Taxonomy" id="208479"/>
    <lineage>
        <taxon>Bacteria</taxon>
        <taxon>Bacillati</taxon>
        <taxon>Bacillota</taxon>
        <taxon>Clostridia</taxon>
        <taxon>Lachnospirales</taxon>
        <taxon>Lachnospiraceae</taxon>
        <taxon>Enterocloster</taxon>
    </lineage>
</organism>
<dbReference type="Proteomes" id="UP000283975">
    <property type="component" value="Unassembled WGS sequence"/>
</dbReference>